<dbReference type="PANTHER" id="PTHR43375">
    <property type="entry name" value="OROTIDINE 5'-PHOSPHATE DECARBOXYLASE"/>
    <property type="match status" value="1"/>
</dbReference>
<dbReference type="SUPFAM" id="SSF51366">
    <property type="entry name" value="Ribulose-phoshate binding barrel"/>
    <property type="match status" value="1"/>
</dbReference>
<dbReference type="Pfam" id="PF00215">
    <property type="entry name" value="OMPdecase"/>
    <property type="match status" value="1"/>
</dbReference>
<comment type="pathway">
    <text evidence="1">Pyrimidine metabolism; UMP biosynthesis via de novo pathway; UMP from orotate: step 2/2.</text>
</comment>
<comment type="catalytic activity">
    <reaction evidence="6">
        <text>orotidine 5'-phosphate + H(+) = UMP + CO2</text>
        <dbReference type="Rhea" id="RHEA:11596"/>
        <dbReference type="ChEBI" id="CHEBI:15378"/>
        <dbReference type="ChEBI" id="CHEBI:16526"/>
        <dbReference type="ChEBI" id="CHEBI:57538"/>
        <dbReference type="ChEBI" id="CHEBI:57865"/>
        <dbReference type="EC" id="4.1.1.23"/>
    </reaction>
</comment>
<evidence type="ECO:0000256" key="6">
    <source>
        <dbReference type="ARBA" id="ARBA00049157"/>
    </source>
</evidence>
<gene>
    <name evidence="9" type="ORF">M2152_001155</name>
</gene>
<dbReference type="InterPro" id="IPR001754">
    <property type="entry name" value="OMPdeCOase_dom"/>
</dbReference>
<evidence type="ECO:0000256" key="3">
    <source>
        <dbReference type="ARBA" id="ARBA00022793"/>
    </source>
</evidence>
<evidence type="ECO:0000256" key="1">
    <source>
        <dbReference type="ARBA" id="ARBA00004861"/>
    </source>
</evidence>
<dbReference type="Gene3D" id="3.20.20.70">
    <property type="entry name" value="Aldolase class I"/>
    <property type="match status" value="1"/>
</dbReference>
<evidence type="ECO:0000256" key="7">
    <source>
        <dbReference type="NCBIfam" id="TIGR02127"/>
    </source>
</evidence>
<keyword evidence="10" id="KW-1185">Reference proteome</keyword>
<evidence type="ECO:0000313" key="9">
    <source>
        <dbReference type="EMBL" id="MDH6180973.1"/>
    </source>
</evidence>
<dbReference type="NCBIfam" id="TIGR02127">
    <property type="entry name" value="pyrF_sub2"/>
    <property type="match status" value="1"/>
</dbReference>
<dbReference type="RefSeq" id="WP_322133298.1">
    <property type="nucleotide sequence ID" value="NZ_CP085036.1"/>
</dbReference>
<evidence type="ECO:0000313" key="10">
    <source>
        <dbReference type="Proteomes" id="UP001160142"/>
    </source>
</evidence>
<accession>A0ABT6KLU3</accession>
<evidence type="ECO:0000256" key="4">
    <source>
        <dbReference type="ARBA" id="ARBA00022975"/>
    </source>
</evidence>
<feature type="domain" description="Orotidine 5'-phosphate decarboxylase" evidence="8">
    <location>
        <begin position="17"/>
        <end position="269"/>
    </location>
</feature>
<sequence>MSDFGSRLNQVLDTVGPICLGIDPHPFLLSEWGLADSADGVREFGLRAVEGATGVVGIVKPQVAFFERHGSRGIAALEVVMSAARAAGLLVIADAKRGDIGSTVEAYGEAWLSSGAPLEADAMTVVAYQGVGSLQGVIDRATGAAKGLFILAATSNPEARETQTAAIQEGVRVGTPVARAVADDVCALNSADSPLGSIGVVVGGNLDLAGFGLSSESLSGTPILAPGYGEQGASLSAIKTTFGAASRGVVANVGRAALRRGPRELASTLEALAREAAMAR</sequence>
<name>A0ABT6KLU3_9MICO</name>
<keyword evidence="3" id="KW-0210">Decarboxylase</keyword>
<dbReference type="InterPro" id="IPR018089">
    <property type="entry name" value="OMPdecase_AS"/>
</dbReference>
<organism evidence="9 10">
    <name type="scientific">Antiquaquibacter oligotrophicus</name>
    <dbReference type="NCBI Taxonomy" id="2880260"/>
    <lineage>
        <taxon>Bacteria</taxon>
        <taxon>Bacillati</taxon>
        <taxon>Actinomycetota</taxon>
        <taxon>Actinomycetes</taxon>
        <taxon>Micrococcales</taxon>
        <taxon>Microbacteriaceae</taxon>
        <taxon>Antiquaquibacter</taxon>
    </lineage>
</organism>
<keyword evidence="4" id="KW-0665">Pyrimidine biosynthesis</keyword>
<dbReference type="GO" id="GO:0004590">
    <property type="term" value="F:orotidine-5'-phosphate decarboxylase activity"/>
    <property type="evidence" value="ECO:0007669"/>
    <property type="project" value="UniProtKB-EC"/>
</dbReference>
<dbReference type="InterPro" id="IPR011995">
    <property type="entry name" value="OMPdecase_type-2"/>
</dbReference>
<proteinExistence type="inferred from homology"/>
<evidence type="ECO:0000259" key="8">
    <source>
        <dbReference type="SMART" id="SM00934"/>
    </source>
</evidence>
<dbReference type="SMART" id="SM00934">
    <property type="entry name" value="OMPdecase"/>
    <property type="match status" value="1"/>
</dbReference>
<protein>
    <recommendedName>
        <fullName evidence="7">Orotidine-5'-phosphate decarboxylase</fullName>
        <ecNumber evidence="7">4.1.1.23</ecNumber>
    </recommendedName>
</protein>
<dbReference type="PROSITE" id="PS00156">
    <property type="entry name" value="OMPDECASE"/>
    <property type="match status" value="1"/>
</dbReference>
<dbReference type="EMBL" id="JARXVQ010000001">
    <property type="protein sequence ID" value="MDH6180973.1"/>
    <property type="molecule type" value="Genomic_DNA"/>
</dbReference>
<evidence type="ECO:0000256" key="5">
    <source>
        <dbReference type="ARBA" id="ARBA00023239"/>
    </source>
</evidence>
<dbReference type="InterPro" id="IPR011060">
    <property type="entry name" value="RibuloseP-bd_barrel"/>
</dbReference>
<reference evidence="9 10" key="1">
    <citation type="submission" date="2023-04" db="EMBL/GenBank/DDBJ databases">
        <title>Genome Encyclopedia of Bacteria and Archaea VI: Functional Genomics of Type Strains.</title>
        <authorList>
            <person name="Whitman W."/>
        </authorList>
    </citation>
    <scope>NUCLEOTIDE SEQUENCE [LARGE SCALE GENOMIC DNA]</scope>
    <source>
        <strain evidence="9 10">SG_E_30_P1</strain>
    </source>
</reference>
<keyword evidence="5 9" id="KW-0456">Lyase</keyword>
<dbReference type="CDD" id="cd04725">
    <property type="entry name" value="OMP_decarboxylase_like"/>
    <property type="match status" value="1"/>
</dbReference>
<dbReference type="EC" id="4.1.1.23" evidence="7"/>
<comment type="similarity">
    <text evidence="2">Belongs to the OMP decarboxylase family. Type 2 subfamily.</text>
</comment>
<dbReference type="InterPro" id="IPR013785">
    <property type="entry name" value="Aldolase_TIM"/>
</dbReference>
<evidence type="ECO:0000256" key="2">
    <source>
        <dbReference type="ARBA" id="ARBA00008847"/>
    </source>
</evidence>
<dbReference type="PANTHER" id="PTHR43375:SF1">
    <property type="entry name" value="OROTIDINE 5'-PHOSPHATE DECARBOXYLASE"/>
    <property type="match status" value="1"/>
</dbReference>
<comment type="caution">
    <text evidence="9">The sequence shown here is derived from an EMBL/GenBank/DDBJ whole genome shotgun (WGS) entry which is preliminary data.</text>
</comment>
<dbReference type="Proteomes" id="UP001160142">
    <property type="component" value="Unassembled WGS sequence"/>
</dbReference>